<dbReference type="GO" id="GO:0046872">
    <property type="term" value="F:metal ion binding"/>
    <property type="evidence" value="ECO:0007669"/>
    <property type="project" value="UniProtKB-KW"/>
</dbReference>
<feature type="binding site" evidence="17">
    <location>
        <position position="30"/>
    </location>
    <ligand>
        <name>[4Fe-4S] cluster</name>
        <dbReference type="ChEBI" id="CHEBI:49883"/>
    </ligand>
</feature>
<reference evidence="19" key="1">
    <citation type="submission" date="2018-06" db="EMBL/GenBank/DDBJ databases">
        <title>Description of Blautia argi sp. nov., a new anaerobic isolated from dog feces.</title>
        <authorList>
            <person name="Chang Y.-H."/>
            <person name="Paek J."/>
            <person name="Shin Y."/>
        </authorList>
    </citation>
    <scope>NUCLEOTIDE SEQUENCE [LARGE SCALE GENOMIC DNA]</scope>
    <source>
        <strain evidence="19">KCTC 15426</strain>
    </source>
</reference>
<keyword evidence="11 17" id="KW-0408">Iron</keyword>
<keyword evidence="8 17" id="KW-0479">Metal-binding</keyword>
<feature type="binding site" evidence="17">
    <location>
        <position position="115"/>
    </location>
    <ligand>
        <name>[4Fe-4S] cluster</name>
        <dbReference type="ChEBI" id="CHEBI:49883"/>
    </ligand>
</feature>
<evidence type="ECO:0000256" key="9">
    <source>
        <dbReference type="ARBA" id="ARBA00022785"/>
    </source>
</evidence>
<dbReference type="KEGG" id="blau:DQQ01_08320"/>
<evidence type="ECO:0000256" key="5">
    <source>
        <dbReference type="ARBA" id="ARBA00016895"/>
    </source>
</evidence>
<sequence length="219" mass="26044">MNRNYQKELENIIEENQKNGKVPRLFLHSCCAPCSSYVLEYLSQYFEITDFFYNPNISPREEYKKRTEELKRLIEEMPFVHKPVLVEGTYCPEKFFEMAKGLEHVPEGGERCFKCYRMRLEETAKLAAEGGYDYFATTLTISPLKNAAKLNEIGEELEKLYHVRHLPSNFKKKNGYKRSTELSGEYHLYRQDYCGCIFSRQERERQKQEQKEKLLRSTL</sequence>
<evidence type="ECO:0000256" key="11">
    <source>
        <dbReference type="ARBA" id="ARBA00023004"/>
    </source>
</evidence>
<evidence type="ECO:0000313" key="18">
    <source>
        <dbReference type="EMBL" id="AWY98150.1"/>
    </source>
</evidence>
<accession>A0A2Z4UAT3</accession>
<evidence type="ECO:0000256" key="6">
    <source>
        <dbReference type="ARBA" id="ARBA00022485"/>
    </source>
</evidence>
<dbReference type="GO" id="GO:0052693">
    <property type="term" value="F:epoxyqueuosine reductase activity"/>
    <property type="evidence" value="ECO:0007669"/>
    <property type="project" value="UniProtKB-UniRule"/>
</dbReference>
<dbReference type="OrthoDB" id="9801033at2"/>
<dbReference type="GO" id="GO:0008616">
    <property type="term" value="P:tRNA queuosine(34) biosynthetic process"/>
    <property type="evidence" value="ECO:0007669"/>
    <property type="project" value="UniProtKB-UniRule"/>
</dbReference>
<evidence type="ECO:0000256" key="13">
    <source>
        <dbReference type="ARBA" id="ARBA00023157"/>
    </source>
</evidence>
<comment type="catalytic activity">
    <reaction evidence="16 17">
        <text>epoxyqueuosine(34) in tRNA + AH2 = queuosine(34) in tRNA + A + H2O</text>
        <dbReference type="Rhea" id="RHEA:32159"/>
        <dbReference type="Rhea" id="RHEA-COMP:18571"/>
        <dbReference type="Rhea" id="RHEA-COMP:18582"/>
        <dbReference type="ChEBI" id="CHEBI:13193"/>
        <dbReference type="ChEBI" id="CHEBI:15377"/>
        <dbReference type="ChEBI" id="CHEBI:17499"/>
        <dbReference type="ChEBI" id="CHEBI:194431"/>
        <dbReference type="ChEBI" id="CHEBI:194443"/>
        <dbReference type="EC" id="1.17.99.6"/>
    </reaction>
</comment>
<proteinExistence type="inferred from homology"/>
<keyword evidence="10 17" id="KW-0560">Oxidoreductase</keyword>
<name>A0A2Z4UAT3_9FIRM</name>
<keyword evidence="13 17" id="KW-1015">Disulfide bond</keyword>
<evidence type="ECO:0000256" key="3">
    <source>
        <dbReference type="ARBA" id="ARBA00008207"/>
    </source>
</evidence>
<dbReference type="RefSeq" id="WP_111919639.1">
    <property type="nucleotide sequence ID" value="NZ_CAUWHR010000004.1"/>
</dbReference>
<evidence type="ECO:0000256" key="7">
    <source>
        <dbReference type="ARBA" id="ARBA00022694"/>
    </source>
</evidence>
<evidence type="ECO:0000256" key="4">
    <source>
        <dbReference type="ARBA" id="ARBA00012622"/>
    </source>
</evidence>
<dbReference type="UniPathway" id="UPA00392"/>
<evidence type="ECO:0000256" key="14">
    <source>
        <dbReference type="ARBA" id="ARBA00023284"/>
    </source>
</evidence>
<keyword evidence="12 17" id="KW-0411">Iron-sulfur</keyword>
<feature type="disulfide bond" description="Redox-active" evidence="17">
    <location>
        <begin position="194"/>
        <end position="196"/>
    </location>
</feature>
<gene>
    <name evidence="17" type="primary">queH</name>
    <name evidence="18" type="ORF">DQQ01_08320</name>
</gene>
<dbReference type="AlphaFoldDB" id="A0A2Z4UAT3"/>
<keyword evidence="9 17" id="KW-0671">Queuosine biosynthesis</keyword>
<evidence type="ECO:0000256" key="17">
    <source>
        <dbReference type="HAMAP-Rule" id="MF_02089"/>
    </source>
</evidence>
<dbReference type="HAMAP" id="MF_02089">
    <property type="entry name" value="QueH"/>
    <property type="match status" value="1"/>
</dbReference>
<comment type="function">
    <text evidence="1 17">Catalyzes the conversion of epoxyqueuosine (oQ) to queuosine (Q), which is a hypermodified base found in the wobble positions of tRNA(Asp), tRNA(Asn), tRNA(His) and tRNA(Tyr).</text>
</comment>
<keyword evidence="14 17" id="KW-0676">Redox-active center</keyword>
<comment type="similarity">
    <text evidence="3 17">Belongs to the QueH family.</text>
</comment>
<organism evidence="18 19">
    <name type="scientific">Blautia argi</name>
    <dbReference type="NCBI Taxonomy" id="1912897"/>
    <lineage>
        <taxon>Bacteria</taxon>
        <taxon>Bacillati</taxon>
        <taxon>Bacillota</taxon>
        <taxon>Clostridia</taxon>
        <taxon>Lachnospirales</taxon>
        <taxon>Lachnospiraceae</taxon>
        <taxon>Blautia</taxon>
    </lineage>
</organism>
<dbReference type="InterPro" id="IPR003828">
    <property type="entry name" value="QueH"/>
</dbReference>
<dbReference type="PANTHER" id="PTHR36701:SF1">
    <property type="entry name" value="EPOXYQUEUOSINE REDUCTASE QUEH"/>
    <property type="match status" value="1"/>
</dbReference>
<comment type="pathway">
    <text evidence="2 17">tRNA modification; tRNA-queuosine biosynthesis.</text>
</comment>
<evidence type="ECO:0000256" key="1">
    <source>
        <dbReference type="ARBA" id="ARBA00002268"/>
    </source>
</evidence>
<dbReference type="Proteomes" id="UP000250003">
    <property type="component" value="Chromosome"/>
</dbReference>
<evidence type="ECO:0000256" key="10">
    <source>
        <dbReference type="ARBA" id="ARBA00023002"/>
    </source>
</evidence>
<dbReference type="PANTHER" id="PTHR36701">
    <property type="entry name" value="EPOXYQUEUOSINE REDUCTASE QUEH"/>
    <property type="match status" value="1"/>
</dbReference>
<feature type="binding site" evidence="17">
    <location>
        <position position="112"/>
    </location>
    <ligand>
        <name>[4Fe-4S] cluster</name>
        <dbReference type="ChEBI" id="CHEBI:49883"/>
    </ligand>
</feature>
<dbReference type="EMBL" id="CP030280">
    <property type="protein sequence ID" value="AWY98150.1"/>
    <property type="molecule type" value="Genomic_DNA"/>
</dbReference>
<evidence type="ECO:0000313" key="19">
    <source>
        <dbReference type="Proteomes" id="UP000250003"/>
    </source>
</evidence>
<keyword evidence="6 17" id="KW-0004">4Fe-4S</keyword>
<keyword evidence="19" id="KW-1185">Reference proteome</keyword>
<keyword evidence="7 17" id="KW-0819">tRNA processing</keyword>
<dbReference type="Pfam" id="PF02677">
    <property type="entry name" value="QueH"/>
    <property type="match status" value="1"/>
</dbReference>
<evidence type="ECO:0000256" key="2">
    <source>
        <dbReference type="ARBA" id="ARBA00004691"/>
    </source>
</evidence>
<evidence type="ECO:0000256" key="16">
    <source>
        <dbReference type="ARBA" id="ARBA00047415"/>
    </source>
</evidence>
<evidence type="ECO:0000256" key="15">
    <source>
        <dbReference type="ARBA" id="ARBA00031446"/>
    </source>
</evidence>
<dbReference type="EC" id="1.17.99.6" evidence="4 17"/>
<evidence type="ECO:0000256" key="12">
    <source>
        <dbReference type="ARBA" id="ARBA00023014"/>
    </source>
</evidence>
<evidence type="ECO:0000256" key="8">
    <source>
        <dbReference type="ARBA" id="ARBA00022723"/>
    </source>
</evidence>
<feature type="binding site" evidence="17">
    <location>
        <position position="31"/>
    </location>
    <ligand>
        <name>[4Fe-4S] cluster</name>
        <dbReference type="ChEBI" id="CHEBI:49883"/>
    </ligand>
</feature>
<protein>
    <recommendedName>
        <fullName evidence="5 17">Epoxyqueuosine reductase QueH</fullName>
        <ecNumber evidence="4 17">1.17.99.6</ecNumber>
    </recommendedName>
    <alternativeName>
        <fullName evidence="15 17">Queuosine biosynthesis protein QueH</fullName>
    </alternativeName>
</protein>
<dbReference type="GO" id="GO:0051539">
    <property type="term" value="F:4 iron, 4 sulfur cluster binding"/>
    <property type="evidence" value="ECO:0007669"/>
    <property type="project" value="UniProtKB-UniRule"/>
</dbReference>